<protein>
    <recommendedName>
        <fullName evidence="10">Amino acid transporter transmembrane domain-containing protein</fullName>
    </recommendedName>
</protein>
<accession>A0A177ECD2</accession>
<gene>
    <name evidence="11" type="ORF">NEDG_00738</name>
</gene>
<keyword evidence="7 9" id="KW-1133">Transmembrane helix</keyword>
<evidence type="ECO:0000256" key="1">
    <source>
        <dbReference type="ARBA" id="ARBA00004128"/>
    </source>
</evidence>
<evidence type="ECO:0000256" key="8">
    <source>
        <dbReference type="ARBA" id="ARBA00023136"/>
    </source>
</evidence>
<evidence type="ECO:0000256" key="7">
    <source>
        <dbReference type="ARBA" id="ARBA00022989"/>
    </source>
</evidence>
<dbReference type="GeneID" id="93647088"/>
<evidence type="ECO:0000256" key="3">
    <source>
        <dbReference type="ARBA" id="ARBA00022448"/>
    </source>
</evidence>
<organism evidence="11 12">
    <name type="scientific">Nematocida displodere</name>
    <dbReference type="NCBI Taxonomy" id="1805483"/>
    <lineage>
        <taxon>Eukaryota</taxon>
        <taxon>Fungi</taxon>
        <taxon>Fungi incertae sedis</taxon>
        <taxon>Microsporidia</taxon>
        <taxon>Nematocida</taxon>
    </lineage>
</organism>
<dbReference type="Proteomes" id="UP000185944">
    <property type="component" value="Unassembled WGS sequence"/>
</dbReference>
<feature type="transmembrane region" description="Helical" evidence="9">
    <location>
        <begin position="147"/>
        <end position="166"/>
    </location>
</feature>
<keyword evidence="5 9" id="KW-0812">Transmembrane</keyword>
<feature type="transmembrane region" description="Helical" evidence="9">
    <location>
        <begin position="261"/>
        <end position="279"/>
    </location>
</feature>
<feature type="transmembrane region" description="Helical" evidence="9">
    <location>
        <begin position="12"/>
        <end position="31"/>
    </location>
</feature>
<keyword evidence="3" id="KW-0813">Transport</keyword>
<dbReference type="AlphaFoldDB" id="A0A177ECD2"/>
<feature type="transmembrane region" description="Helical" evidence="9">
    <location>
        <begin position="81"/>
        <end position="101"/>
    </location>
</feature>
<comment type="subcellular location">
    <subcellularLocation>
        <location evidence="1">Vacuole membrane</location>
        <topology evidence="1">Multi-pass membrane protein</topology>
    </subcellularLocation>
</comment>
<dbReference type="OrthoDB" id="438545at2759"/>
<reference evidence="11 12" key="1">
    <citation type="submission" date="2016-02" db="EMBL/GenBank/DDBJ databases">
        <title>Discovery of a natural microsporidian pathogen with a broad tissue tropism in Caenorhabditis elegans.</title>
        <authorList>
            <person name="Luallen R.J."/>
            <person name="Reinke A.W."/>
            <person name="Tong L."/>
            <person name="Botts M.R."/>
            <person name="Felix M.-A."/>
            <person name="Troemel E.R."/>
        </authorList>
    </citation>
    <scope>NUCLEOTIDE SEQUENCE [LARGE SCALE GENOMIC DNA]</scope>
    <source>
        <strain evidence="11 12">JUm2807</strain>
    </source>
</reference>
<evidence type="ECO:0000256" key="4">
    <source>
        <dbReference type="ARBA" id="ARBA00022554"/>
    </source>
</evidence>
<dbReference type="GO" id="GO:0015189">
    <property type="term" value="F:L-lysine transmembrane transporter activity"/>
    <property type="evidence" value="ECO:0007669"/>
    <property type="project" value="TreeGrafter"/>
</dbReference>
<dbReference type="InterPro" id="IPR013057">
    <property type="entry name" value="AA_transpt_TM"/>
</dbReference>
<evidence type="ECO:0000256" key="6">
    <source>
        <dbReference type="ARBA" id="ARBA00022970"/>
    </source>
</evidence>
<name>A0A177ECD2_9MICR</name>
<dbReference type="VEuPathDB" id="MicrosporidiaDB:NEDG_00738"/>
<dbReference type="GO" id="GO:0005302">
    <property type="term" value="F:L-tyrosine transmembrane transporter activity"/>
    <property type="evidence" value="ECO:0007669"/>
    <property type="project" value="TreeGrafter"/>
</dbReference>
<dbReference type="Pfam" id="PF01490">
    <property type="entry name" value="Aa_trans"/>
    <property type="match status" value="1"/>
</dbReference>
<comment type="similarity">
    <text evidence="2">Belongs to the amino acid/polyamine transporter 2 family.</text>
</comment>
<evidence type="ECO:0000256" key="9">
    <source>
        <dbReference type="SAM" id="Phobius"/>
    </source>
</evidence>
<feature type="transmembrane region" description="Helical" evidence="9">
    <location>
        <begin position="336"/>
        <end position="357"/>
    </location>
</feature>
<keyword evidence="12" id="KW-1185">Reference proteome</keyword>
<feature type="transmembrane region" description="Helical" evidence="9">
    <location>
        <begin position="369"/>
        <end position="388"/>
    </location>
</feature>
<feature type="transmembrane region" description="Helical" evidence="9">
    <location>
        <begin position="37"/>
        <end position="61"/>
    </location>
</feature>
<sequence>MGHEILTGHFNLLKTIIGSGIVSFPSFFAVFGIVPTVVFSCISAVLAFAGLMMLCECASFIGNSKGTFSSSLEDVLPGIAYFFNVIVFAKCFGVSISYLIILRPLLEYLAEEAGVGLSGEELIVIYALLMIPVCALKDLKSFRFTSLLGIFGAYVCLGGSVYNLVVIAKKGNMPVVKFFANPNMGWIKKVGQFVFCFTCHQNIFSIRSGLSHPTRSKMAKVVGSSIVSALVLYLTFGMTVYYTYGNNIEPNVFMSFEANRVKTAVVLFYSLLITCSYPLQVHPARDCLSEWLISATRVSSAGKAGSLVRVVSTMIIVGAGLYISLLTISLDTIQSVVGGTASAVMCNVIPAISLMYLQRKKTSVEKVFVILLLAYSVFSFAGVLSIFAKNK</sequence>
<dbReference type="GO" id="GO:0005313">
    <property type="term" value="F:L-glutamate transmembrane transporter activity"/>
    <property type="evidence" value="ECO:0007669"/>
    <property type="project" value="TreeGrafter"/>
</dbReference>
<dbReference type="RefSeq" id="XP_067544253.1">
    <property type="nucleotide sequence ID" value="XM_067688156.1"/>
</dbReference>
<evidence type="ECO:0000313" key="12">
    <source>
        <dbReference type="Proteomes" id="UP000185944"/>
    </source>
</evidence>
<feature type="transmembrane region" description="Helical" evidence="9">
    <location>
        <begin position="218"/>
        <end position="241"/>
    </location>
</feature>
<keyword evidence="6" id="KW-0029">Amino-acid transport</keyword>
<dbReference type="GO" id="GO:0005290">
    <property type="term" value="F:L-histidine transmembrane transporter activity"/>
    <property type="evidence" value="ECO:0007669"/>
    <property type="project" value="TreeGrafter"/>
</dbReference>
<evidence type="ECO:0000256" key="2">
    <source>
        <dbReference type="ARBA" id="ARBA00008066"/>
    </source>
</evidence>
<keyword evidence="8 9" id="KW-0472">Membrane</keyword>
<evidence type="ECO:0000259" key="10">
    <source>
        <dbReference type="Pfam" id="PF01490"/>
    </source>
</evidence>
<evidence type="ECO:0000256" key="5">
    <source>
        <dbReference type="ARBA" id="ARBA00022692"/>
    </source>
</evidence>
<keyword evidence="4" id="KW-0926">Vacuole</keyword>
<feature type="transmembrane region" description="Helical" evidence="9">
    <location>
        <begin position="113"/>
        <end position="135"/>
    </location>
</feature>
<dbReference type="STRING" id="1805483.A0A177ECD2"/>
<dbReference type="PANTHER" id="PTHR22950">
    <property type="entry name" value="AMINO ACID TRANSPORTER"/>
    <property type="match status" value="1"/>
</dbReference>
<dbReference type="PANTHER" id="PTHR22950:SF678">
    <property type="entry name" value="VACUOLAR AMINO ACID TRANSPORTER 5-RELATED"/>
    <property type="match status" value="1"/>
</dbReference>
<evidence type="ECO:0000313" key="11">
    <source>
        <dbReference type="EMBL" id="OAG29605.1"/>
    </source>
</evidence>
<comment type="caution">
    <text evidence="11">The sequence shown here is derived from an EMBL/GenBank/DDBJ whole genome shotgun (WGS) entry which is preliminary data.</text>
</comment>
<feature type="transmembrane region" description="Helical" evidence="9">
    <location>
        <begin position="307"/>
        <end position="330"/>
    </location>
</feature>
<feature type="domain" description="Amino acid transporter transmembrane" evidence="10">
    <location>
        <begin position="5"/>
        <end position="387"/>
    </location>
</feature>
<proteinExistence type="inferred from homology"/>
<dbReference type="GO" id="GO:0005774">
    <property type="term" value="C:vacuolar membrane"/>
    <property type="evidence" value="ECO:0007669"/>
    <property type="project" value="UniProtKB-SubCell"/>
</dbReference>
<dbReference type="GO" id="GO:0015194">
    <property type="term" value="F:L-serine transmembrane transporter activity"/>
    <property type="evidence" value="ECO:0007669"/>
    <property type="project" value="TreeGrafter"/>
</dbReference>
<dbReference type="GO" id="GO:0061459">
    <property type="term" value="F:L-arginine transmembrane transporter activity"/>
    <property type="evidence" value="ECO:0007669"/>
    <property type="project" value="TreeGrafter"/>
</dbReference>
<dbReference type="EMBL" id="LTDL01000040">
    <property type="protein sequence ID" value="OAG29605.1"/>
    <property type="molecule type" value="Genomic_DNA"/>
</dbReference>